<gene>
    <name evidence="1" type="ORF">RRG08_001534</name>
</gene>
<accession>A0AAE1AJQ4</accession>
<feature type="non-terminal residue" evidence="1">
    <location>
        <position position="1"/>
    </location>
</feature>
<protein>
    <submittedName>
        <fullName evidence="1">Uncharacterized protein</fullName>
    </submittedName>
</protein>
<evidence type="ECO:0000313" key="2">
    <source>
        <dbReference type="Proteomes" id="UP001283361"/>
    </source>
</evidence>
<sequence>TTLLESNLARTILKTFLKTFYTSDRRTCLTFVVCSPWITFGLHFHSDRRSVPVTLALSPPDFSDLASGVTKA</sequence>
<dbReference type="Proteomes" id="UP001283361">
    <property type="component" value="Unassembled WGS sequence"/>
</dbReference>
<name>A0AAE1AJQ4_9GAST</name>
<dbReference type="AlphaFoldDB" id="A0AAE1AJQ4"/>
<keyword evidence="2" id="KW-1185">Reference proteome</keyword>
<evidence type="ECO:0000313" key="1">
    <source>
        <dbReference type="EMBL" id="KAK3789140.1"/>
    </source>
</evidence>
<dbReference type="EMBL" id="JAWDGP010001678">
    <property type="protein sequence ID" value="KAK3789140.1"/>
    <property type="molecule type" value="Genomic_DNA"/>
</dbReference>
<reference evidence="1" key="1">
    <citation type="journal article" date="2023" name="G3 (Bethesda)">
        <title>A reference genome for the long-term kleptoplast-retaining sea slug Elysia crispata morphotype clarki.</title>
        <authorList>
            <person name="Eastman K.E."/>
            <person name="Pendleton A.L."/>
            <person name="Shaikh M.A."/>
            <person name="Suttiyut T."/>
            <person name="Ogas R."/>
            <person name="Tomko P."/>
            <person name="Gavelis G."/>
            <person name="Widhalm J.R."/>
            <person name="Wisecaver J.H."/>
        </authorList>
    </citation>
    <scope>NUCLEOTIDE SEQUENCE</scope>
    <source>
        <strain evidence="1">ECLA1</strain>
    </source>
</reference>
<comment type="caution">
    <text evidence="1">The sequence shown here is derived from an EMBL/GenBank/DDBJ whole genome shotgun (WGS) entry which is preliminary data.</text>
</comment>
<proteinExistence type="predicted"/>
<organism evidence="1 2">
    <name type="scientific">Elysia crispata</name>
    <name type="common">lettuce slug</name>
    <dbReference type="NCBI Taxonomy" id="231223"/>
    <lineage>
        <taxon>Eukaryota</taxon>
        <taxon>Metazoa</taxon>
        <taxon>Spiralia</taxon>
        <taxon>Lophotrochozoa</taxon>
        <taxon>Mollusca</taxon>
        <taxon>Gastropoda</taxon>
        <taxon>Heterobranchia</taxon>
        <taxon>Euthyneura</taxon>
        <taxon>Panpulmonata</taxon>
        <taxon>Sacoglossa</taxon>
        <taxon>Placobranchoidea</taxon>
        <taxon>Plakobranchidae</taxon>
        <taxon>Elysia</taxon>
    </lineage>
</organism>